<dbReference type="InterPro" id="IPR002365">
    <property type="entry name" value="Terpene_synthase_CS"/>
</dbReference>
<keyword evidence="9" id="KW-1185">Reference proteome</keyword>
<dbReference type="PANTHER" id="PTHR11764:SF20">
    <property type="entry name" value="LANOSTEROL SYNTHASE"/>
    <property type="match status" value="1"/>
</dbReference>
<dbReference type="InterPro" id="IPR006400">
    <property type="entry name" value="Hopene-cyclase"/>
</dbReference>
<evidence type="ECO:0000256" key="4">
    <source>
        <dbReference type="ARBA" id="ARBA00023235"/>
    </source>
</evidence>
<comment type="pathway">
    <text evidence="1">Secondary metabolite biosynthesis; hopanoid biosynthesis.</text>
</comment>
<dbReference type="GO" id="GO:0051007">
    <property type="term" value="F:squalene-hopene cyclase activity"/>
    <property type="evidence" value="ECO:0007669"/>
    <property type="project" value="UniProtKB-EC"/>
</dbReference>
<dbReference type="Gene3D" id="1.50.10.20">
    <property type="match status" value="2"/>
</dbReference>
<accession>A0ABT4QFD6</accession>
<feature type="region of interest" description="Disordered" evidence="5">
    <location>
        <begin position="1"/>
        <end position="52"/>
    </location>
</feature>
<dbReference type="Pfam" id="PF13243">
    <property type="entry name" value="SQHop_cyclase_C"/>
    <property type="match status" value="1"/>
</dbReference>
<sequence>MREERKRKDGQAAEGSPPEGEARSRTAGMEKQSSGGTGRTDETAANGRGFPRAAPLLLQAREAMERLVRELLERQAGDGSWRYCFEMGSMTDAFMIIASRALGFEDDALIGRLCQRILRKQSPGGGWKLFADDEAEGNLDASAEAYCALSLSGCVPASSEAMQRAERFIRKKGGLRQVRSLLTKLMLAVVGASRWPEAAPVPIELLLLPPSFPLSLYDFSGFGRVHLVPALILADRRFVVPLPGLPDWSPVQSAEGVRSVSDPWSELQLSRHRSLLQLLQQHGPKLAETQEQLHAKAVQAAERFMLERIEPDGMLYSYASATFLMIFALLALGYDKQDAVLRNAWEGMRRWACYGDGEAHIQNSGCTVWDTALIAHALQEAGVASDHPAIRQASSYLLSRQHTRFGDWKLHAPSGTQPGGWGFSDGNTRFPDVDDTTAALRALKPSAAGQDAWNRGLQWVVAMQNADGGWPAFERATDLELLSWLPIDGAEFAAVDPSSADLTGRALQFLGTFAGLRRNLSIIRRGTEWLLQHQEPDGSWYGRWGICYLYGTWAALTGLAAAGLPPEHEAIAKAADWLRKTQNADGSWGESCRSDRQRRYVPLGSGTLSQTAWAVDALISVSVKSSPELERGVRWLSEARLRPPHWTDSYPTGSGLPGTFYIRYHSYNTIWPLLALAHYIRKFG</sequence>
<dbReference type="RefSeq" id="WP_269884122.1">
    <property type="nucleotide sequence ID" value="NZ_JAQAGZ010000018.1"/>
</dbReference>
<evidence type="ECO:0000256" key="1">
    <source>
        <dbReference type="ARBA" id="ARBA00004999"/>
    </source>
</evidence>
<proteinExistence type="inferred from homology"/>
<dbReference type="SUPFAM" id="SSF48239">
    <property type="entry name" value="Terpenoid cyclases/Protein prenyltransferases"/>
    <property type="match status" value="2"/>
</dbReference>
<dbReference type="Pfam" id="PF13249">
    <property type="entry name" value="SQHop_cyclase_N"/>
    <property type="match status" value="1"/>
</dbReference>
<comment type="similarity">
    <text evidence="2">Belongs to the terpene cyclase/mutase family.</text>
</comment>
<keyword evidence="4 8" id="KW-0413">Isomerase</keyword>
<dbReference type="InterPro" id="IPR032697">
    <property type="entry name" value="SQ_cyclase_N"/>
</dbReference>
<feature type="domain" description="Squalene cyclase C-terminal" evidence="6">
    <location>
        <begin position="368"/>
        <end position="680"/>
    </location>
</feature>
<evidence type="ECO:0000256" key="3">
    <source>
        <dbReference type="ARBA" id="ARBA00022737"/>
    </source>
</evidence>
<dbReference type="NCBIfam" id="TIGR01507">
    <property type="entry name" value="hopene_cyclase"/>
    <property type="match status" value="1"/>
</dbReference>
<organism evidence="8 9">
    <name type="scientific">Paenibacillus gyeongsangnamensis</name>
    <dbReference type="NCBI Taxonomy" id="3388067"/>
    <lineage>
        <taxon>Bacteria</taxon>
        <taxon>Bacillati</taxon>
        <taxon>Bacillota</taxon>
        <taxon>Bacilli</taxon>
        <taxon>Bacillales</taxon>
        <taxon>Paenibacillaceae</taxon>
        <taxon>Paenibacillus</taxon>
    </lineage>
</organism>
<dbReference type="SFLD" id="SFLDG01016">
    <property type="entry name" value="Prenyltransferase_Like_2"/>
    <property type="match status" value="1"/>
</dbReference>
<dbReference type="EC" id="5.4.99.17" evidence="8"/>
<feature type="domain" description="Squalene cyclase N-terminal" evidence="7">
    <location>
        <begin position="66"/>
        <end position="353"/>
    </location>
</feature>
<evidence type="ECO:0000313" key="8">
    <source>
        <dbReference type="EMBL" id="MCZ8515591.1"/>
    </source>
</evidence>
<feature type="compositionally biased region" description="Basic and acidic residues" evidence="5">
    <location>
        <begin position="1"/>
        <end position="11"/>
    </location>
</feature>
<evidence type="ECO:0000259" key="6">
    <source>
        <dbReference type="Pfam" id="PF13243"/>
    </source>
</evidence>
<name>A0ABT4QFD6_9BACL</name>
<dbReference type="Proteomes" id="UP001527882">
    <property type="component" value="Unassembled WGS sequence"/>
</dbReference>
<gene>
    <name evidence="8" type="primary">shc</name>
    <name evidence="8" type="ORF">O9H85_24920</name>
</gene>
<dbReference type="PANTHER" id="PTHR11764">
    <property type="entry name" value="TERPENE CYCLASE/MUTASE FAMILY MEMBER"/>
    <property type="match status" value="1"/>
</dbReference>
<dbReference type="InterPro" id="IPR018333">
    <property type="entry name" value="Squalene_cyclase"/>
</dbReference>
<dbReference type="InterPro" id="IPR008930">
    <property type="entry name" value="Terpenoid_cyclase/PrenylTrfase"/>
</dbReference>
<dbReference type="PROSITE" id="PS01074">
    <property type="entry name" value="TERPENE_SYNTHASES"/>
    <property type="match status" value="1"/>
</dbReference>
<reference evidence="8 9" key="1">
    <citation type="submission" date="2022-12" db="EMBL/GenBank/DDBJ databases">
        <title>Draft genome sequence of Paenibacillus sp. dW9.</title>
        <authorList>
            <person name="Choi E.-W."/>
            <person name="Kim D.-U."/>
        </authorList>
    </citation>
    <scope>NUCLEOTIDE SEQUENCE [LARGE SCALE GENOMIC DNA]</scope>
    <source>
        <strain evidence="9">dW9</strain>
    </source>
</reference>
<evidence type="ECO:0000256" key="5">
    <source>
        <dbReference type="SAM" id="MobiDB-lite"/>
    </source>
</evidence>
<keyword evidence="3" id="KW-0677">Repeat</keyword>
<protein>
    <submittedName>
        <fullName evidence="8">Squalene--hopene cyclase</fullName>
        <ecNumber evidence="8">5.4.99.17</ecNumber>
    </submittedName>
</protein>
<dbReference type="EMBL" id="JAQAGZ010000018">
    <property type="protein sequence ID" value="MCZ8515591.1"/>
    <property type="molecule type" value="Genomic_DNA"/>
</dbReference>
<evidence type="ECO:0000313" key="9">
    <source>
        <dbReference type="Proteomes" id="UP001527882"/>
    </source>
</evidence>
<dbReference type="NCBIfam" id="TIGR01787">
    <property type="entry name" value="squalene_cyclas"/>
    <property type="match status" value="1"/>
</dbReference>
<dbReference type="InterPro" id="IPR032696">
    <property type="entry name" value="SQ_cyclase_C"/>
</dbReference>
<evidence type="ECO:0000256" key="2">
    <source>
        <dbReference type="ARBA" id="ARBA00009755"/>
    </source>
</evidence>
<comment type="caution">
    <text evidence="8">The sequence shown here is derived from an EMBL/GenBank/DDBJ whole genome shotgun (WGS) entry which is preliminary data.</text>
</comment>
<evidence type="ECO:0000259" key="7">
    <source>
        <dbReference type="Pfam" id="PF13249"/>
    </source>
</evidence>